<name>A0A2N9J1Y2_FAGSY</name>
<sequence>MHVLRGKKGKEGEKLSSFCWPKIPRRKNLHICSPSSFTPSRKGWLLLELIFPTFRRLGEILAFMYVLRWIKLCMWDGMAGVG</sequence>
<evidence type="ECO:0000313" key="1">
    <source>
        <dbReference type="EMBL" id="SPD30459.1"/>
    </source>
</evidence>
<dbReference type="AlphaFoldDB" id="A0A2N9J1Y2"/>
<gene>
    <name evidence="1" type="ORF">FSB_LOCUS58341</name>
</gene>
<organism evidence="1">
    <name type="scientific">Fagus sylvatica</name>
    <name type="common">Beechnut</name>
    <dbReference type="NCBI Taxonomy" id="28930"/>
    <lineage>
        <taxon>Eukaryota</taxon>
        <taxon>Viridiplantae</taxon>
        <taxon>Streptophyta</taxon>
        <taxon>Embryophyta</taxon>
        <taxon>Tracheophyta</taxon>
        <taxon>Spermatophyta</taxon>
        <taxon>Magnoliopsida</taxon>
        <taxon>eudicotyledons</taxon>
        <taxon>Gunneridae</taxon>
        <taxon>Pentapetalae</taxon>
        <taxon>rosids</taxon>
        <taxon>fabids</taxon>
        <taxon>Fagales</taxon>
        <taxon>Fagaceae</taxon>
        <taxon>Fagus</taxon>
    </lineage>
</organism>
<dbReference type="EMBL" id="OIVN01006318">
    <property type="protein sequence ID" value="SPD30459.1"/>
    <property type="molecule type" value="Genomic_DNA"/>
</dbReference>
<reference evidence="1" key="1">
    <citation type="submission" date="2018-02" db="EMBL/GenBank/DDBJ databases">
        <authorList>
            <person name="Cohen D.B."/>
            <person name="Kent A.D."/>
        </authorList>
    </citation>
    <scope>NUCLEOTIDE SEQUENCE</scope>
</reference>
<accession>A0A2N9J1Y2</accession>
<proteinExistence type="predicted"/>
<protein>
    <submittedName>
        <fullName evidence="1">Uncharacterized protein</fullName>
    </submittedName>
</protein>